<evidence type="ECO:0000256" key="5">
    <source>
        <dbReference type="ARBA" id="ARBA00023136"/>
    </source>
</evidence>
<dbReference type="Pfam" id="PF11728">
    <property type="entry name" value="ArAE_1_C"/>
    <property type="match status" value="1"/>
</dbReference>
<dbReference type="InterPro" id="IPR038323">
    <property type="entry name" value="ArAE_1_C_sf"/>
</dbReference>
<dbReference type="RefSeq" id="WP_068683659.1">
    <property type="nucleotide sequence ID" value="NZ_LYPA01000062.1"/>
</dbReference>
<evidence type="ECO:0000256" key="6">
    <source>
        <dbReference type="SAM" id="Phobius"/>
    </source>
</evidence>
<feature type="transmembrane region" description="Helical" evidence="6">
    <location>
        <begin position="82"/>
        <end position="100"/>
    </location>
</feature>
<feature type="transmembrane region" description="Helical" evidence="6">
    <location>
        <begin position="120"/>
        <end position="146"/>
    </location>
</feature>
<evidence type="ECO:0000313" key="9">
    <source>
        <dbReference type="Proteomes" id="UP000092024"/>
    </source>
</evidence>
<dbReference type="OrthoDB" id="357521at2"/>
<sequence length="310" mass="35650">MRSISRIIGYRTIKTAIGVTLSILIAQFLGLEFYTASGILTLLCIQKSRKQSKRAALSRLFSCLLVLFYSSALFTVLGYHAFTFFILLLTFIPLVVRLRIQEGIASSSVIVMHVYMHHKVELSFFINEILVIAIGLGVALLINWYMPSIDKKVDALKVEVDRLIAAILKEYGDYLQDGYTLWDGKELLALSDKLASAKQMALLDEENRGQSQYTIYFDNKRRQYELLERMLPEISQITSQLDQSNRIGAFLMELSKGYTDPSKSDGFYEQLRNIRELHRHLPLPEDRNEFENRAHLFTVANDLERFLNTM</sequence>
<keyword evidence="3 6" id="KW-0812">Transmembrane</keyword>
<dbReference type="GO" id="GO:0005886">
    <property type="term" value="C:plasma membrane"/>
    <property type="evidence" value="ECO:0007669"/>
    <property type="project" value="UniProtKB-SubCell"/>
</dbReference>
<dbReference type="STRING" id="1844972.A7K91_25890"/>
<dbReference type="InterPro" id="IPR021062">
    <property type="entry name" value="ArAE_1_C"/>
</dbReference>
<gene>
    <name evidence="8" type="ORF">A7K91_25890</name>
</gene>
<dbReference type="Proteomes" id="UP000092024">
    <property type="component" value="Unassembled WGS sequence"/>
</dbReference>
<dbReference type="EMBL" id="LYPA01000062">
    <property type="protein sequence ID" value="OBR65164.1"/>
    <property type="molecule type" value="Genomic_DNA"/>
</dbReference>
<proteinExistence type="predicted"/>
<accession>A0A1A5YHW5</accession>
<evidence type="ECO:0000313" key="8">
    <source>
        <dbReference type="EMBL" id="OBR65164.1"/>
    </source>
</evidence>
<evidence type="ECO:0000256" key="1">
    <source>
        <dbReference type="ARBA" id="ARBA00004651"/>
    </source>
</evidence>
<protein>
    <recommendedName>
        <fullName evidence="7">Putative aromatic acid exporter C-terminal domain-containing protein</fullName>
    </recommendedName>
</protein>
<comment type="subcellular location">
    <subcellularLocation>
        <location evidence="1">Cell membrane</location>
        <topology evidence="1">Multi-pass membrane protein</topology>
    </subcellularLocation>
</comment>
<evidence type="ECO:0000256" key="2">
    <source>
        <dbReference type="ARBA" id="ARBA00022475"/>
    </source>
</evidence>
<dbReference type="Pfam" id="PF06081">
    <property type="entry name" value="ArAE_1"/>
    <property type="match status" value="1"/>
</dbReference>
<keyword evidence="9" id="KW-1185">Reference proteome</keyword>
<organism evidence="8 9">
    <name type="scientific">Paenibacillus oryzae</name>
    <dbReference type="NCBI Taxonomy" id="1844972"/>
    <lineage>
        <taxon>Bacteria</taxon>
        <taxon>Bacillati</taxon>
        <taxon>Bacillota</taxon>
        <taxon>Bacilli</taxon>
        <taxon>Bacillales</taxon>
        <taxon>Paenibacillaceae</taxon>
        <taxon>Paenibacillus</taxon>
    </lineage>
</organism>
<evidence type="ECO:0000256" key="4">
    <source>
        <dbReference type="ARBA" id="ARBA00022989"/>
    </source>
</evidence>
<keyword evidence="4 6" id="KW-1133">Transmembrane helix</keyword>
<comment type="caution">
    <text evidence="8">The sequence shown here is derived from an EMBL/GenBank/DDBJ whole genome shotgun (WGS) entry which is preliminary data.</text>
</comment>
<dbReference type="PANTHER" id="PTHR40064:SF1">
    <property type="entry name" value="MEMBRANE PROTEIN"/>
    <property type="match status" value="1"/>
</dbReference>
<keyword evidence="5 6" id="KW-0472">Membrane</keyword>
<dbReference type="Gene3D" id="1.20.120.940">
    <property type="entry name" value="Putative aromatic acid exporter, C-terminal domain"/>
    <property type="match status" value="1"/>
</dbReference>
<feature type="domain" description="Putative aromatic acid exporter C-terminal" evidence="7">
    <location>
        <begin position="150"/>
        <end position="308"/>
    </location>
</feature>
<dbReference type="PANTHER" id="PTHR40064">
    <property type="entry name" value="MEMBRANE PROTEIN-RELATED"/>
    <property type="match status" value="1"/>
</dbReference>
<dbReference type="InterPro" id="IPR010343">
    <property type="entry name" value="ArAE_1"/>
</dbReference>
<name>A0A1A5YHW5_9BACL</name>
<dbReference type="InterPro" id="IPR052984">
    <property type="entry name" value="UPF0421"/>
</dbReference>
<reference evidence="8 9" key="1">
    <citation type="submission" date="2016-05" db="EMBL/GenBank/DDBJ databases">
        <title>Paenibacillus oryzae. sp. nov., isolated from the rice root.</title>
        <authorList>
            <person name="Zhang J."/>
            <person name="Zhang X."/>
        </authorList>
    </citation>
    <scope>NUCLEOTIDE SEQUENCE [LARGE SCALE GENOMIC DNA]</scope>
    <source>
        <strain evidence="8 9">1DrF-4</strain>
    </source>
</reference>
<evidence type="ECO:0000259" key="7">
    <source>
        <dbReference type="Pfam" id="PF11728"/>
    </source>
</evidence>
<dbReference type="AlphaFoldDB" id="A0A1A5YHW5"/>
<evidence type="ECO:0000256" key="3">
    <source>
        <dbReference type="ARBA" id="ARBA00022692"/>
    </source>
</evidence>
<keyword evidence="2" id="KW-1003">Cell membrane</keyword>